<evidence type="ECO:0000256" key="6">
    <source>
        <dbReference type="ARBA" id="ARBA00022884"/>
    </source>
</evidence>
<dbReference type="RefSeq" id="WP_092153365.1">
    <property type="nucleotide sequence ID" value="NZ_FNBX01000006.1"/>
</dbReference>
<evidence type="ECO:0000313" key="10">
    <source>
        <dbReference type="EMBL" id="SDF50363.1"/>
    </source>
</evidence>
<name>A0A1G7LLR7_9BACT</name>
<dbReference type="PANTHER" id="PTHR35579:SF6">
    <property type="entry name" value="DUF324 DOMAIN-CONTAINING PROTEIN"/>
    <property type="match status" value="1"/>
</dbReference>
<keyword evidence="6" id="KW-0694">RNA-binding</keyword>
<reference evidence="11" key="1">
    <citation type="submission" date="2016-10" db="EMBL/GenBank/DDBJ databases">
        <authorList>
            <person name="Varghese N."/>
            <person name="Submissions S."/>
        </authorList>
    </citation>
    <scope>NUCLEOTIDE SEQUENCE [LARGE SCALE GENOMIC DNA]</scope>
    <source>
        <strain evidence="11">KHC7</strain>
    </source>
</reference>
<keyword evidence="5" id="KW-0378">Hydrolase</keyword>
<dbReference type="Pfam" id="PF03787">
    <property type="entry name" value="RAMPs"/>
    <property type="match status" value="1"/>
</dbReference>
<dbReference type="InterPro" id="IPR005537">
    <property type="entry name" value="RAMP_III_fam"/>
</dbReference>
<dbReference type="PANTHER" id="PTHR35579">
    <property type="entry name" value="CRISPR SYSTEM CMS ENDORIBONUCLEASE CSM3"/>
    <property type="match status" value="1"/>
</dbReference>
<keyword evidence="11" id="KW-1185">Reference proteome</keyword>
<evidence type="ECO:0000256" key="4">
    <source>
        <dbReference type="ARBA" id="ARBA00022759"/>
    </source>
</evidence>
<feature type="domain" description="CRISPR type III-associated protein" evidence="9">
    <location>
        <begin position="13"/>
        <end position="210"/>
    </location>
</feature>
<sequence>MQLQSIRTLTGRIRLHTGLHIGAGKDTVEIGGLDQPIVKDPLTGAPYIPGSSIKGKMRSLLEVGIVMGMSEDTRKFVLDGKPCGCGRPTCPICRLFGAHNDPSKCDPKLGPTRLLVRDAMLCKEDGERFAAGDLPMEIKNENTIHRVNGTAGNPRPLERVPAGVVFDLNIVLKVFEGDDPDNLAQWLFKGLRLIEMDALGGGSSRGSGQVVFENIILDGKPIDLSTINVL</sequence>
<dbReference type="GO" id="GO:0003723">
    <property type="term" value="F:RNA binding"/>
    <property type="evidence" value="ECO:0007669"/>
    <property type="project" value="UniProtKB-KW"/>
</dbReference>
<evidence type="ECO:0000259" key="9">
    <source>
        <dbReference type="Pfam" id="PF03787"/>
    </source>
</evidence>
<evidence type="ECO:0000313" key="11">
    <source>
        <dbReference type="Proteomes" id="UP000199355"/>
    </source>
</evidence>
<evidence type="ECO:0000256" key="7">
    <source>
        <dbReference type="ARBA" id="ARBA00023118"/>
    </source>
</evidence>
<dbReference type="InterPro" id="IPR052216">
    <property type="entry name" value="CRISPR_Csm3_endoribonuclease"/>
</dbReference>
<gene>
    <name evidence="10" type="ORF">SAMN05192586_106124</name>
</gene>
<dbReference type="InterPro" id="IPR013412">
    <property type="entry name" value="CRISPR-assoc_RAMP_Csm3"/>
</dbReference>
<dbReference type="GO" id="GO:0051607">
    <property type="term" value="P:defense response to virus"/>
    <property type="evidence" value="ECO:0007669"/>
    <property type="project" value="UniProtKB-KW"/>
</dbReference>
<keyword evidence="3" id="KW-0540">Nuclease</keyword>
<dbReference type="STRING" id="571438.SAMN05192586_106124"/>
<comment type="similarity">
    <text evidence="1">Belongs to the CRISPR-associated Csm3 family.</text>
</comment>
<evidence type="ECO:0000256" key="2">
    <source>
        <dbReference type="ARBA" id="ARBA00022150"/>
    </source>
</evidence>
<dbReference type="GO" id="GO:0004519">
    <property type="term" value="F:endonuclease activity"/>
    <property type="evidence" value="ECO:0007669"/>
    <property type="project" value="UniProtKB-KW"/>
</dbReference>
<keyword evidence="7" id="KW-0051">Antiviral defense</keyword>
<evidence type="ECO:0000256" key="5">
    <source>
        <dbReference type="ARBA" id="ARBA00022801"/>
    </source>
</evidence>
<dbReference type="OrthoDB" id="9789361at2"/>
<accession>A0A1G7LLR7</accession>
<organism evidence="10 11">
    <name type="scientific">Desulfovibrio legallii</name>
    <dbReference type="NCBI Taxonomy" id="571438"/>
    <lineage>
        <taxon>Bacteria</taxon>
        <taxon>Pseudomonadati</taxon>
        <taxon>Thermodesulfobacteriota</taxon>
        <taxon>Desulfovibrionia</taxon>
        <taxon>Desulfovibrionales</taxon>
        <taxon>Desulfovibrionaceae</taxon>
        <taxon>Desulfovibrio</taxon>
    </lineage>
</organism>
<dbReference type="Proteomes" id="UP000199355">
    <property type="component" value="Unassembled WGS sequence"/>
</dbReference>
<dbReference type="NCBIfam" id="TIGR02582">
    <property type="entry name" value="cas7_TM1809"/>
    <property type="match status" value="1"/>
</dbReference>
<dbReference type="AlphaFoldDB" id="A0A1G7LLR7"/>
<evidence type="ECO:0000256" key="3">
    <source>
        <dbReference type="ARBA" id="ARBA00022722"/>
    </source>
</evidence>
<dbReference type="EMBL" id="FNBX01000006">
    <property type="protein sequence ID" value="SDF50363.1"/>
    <property type="molecule type" value="Genomic_DNA"/>
</dbReference>
<protein>
    <recommendedName>
        <fullName evidence="2">CRISPR system Cms endoribonuclease Csm3</fullName>
    </recommendedName>
    <alternativeName>
        <fullName evidence="8">CRISPR type III A-associated RAMP protein Csm3</fullName>
    </alternativeName>
</protein>
<evidence type="ECO:0000256" key="1">
    <source>
        <dbReference type="ARBA" id="ARBA00006342"/>
    </source>
</evidence>
<evidence type="ECO:0000256" key="8">
    <source>
        <dbReference type="ARBA" id="ARBA00033183"/>
    </source>
</evidence>
<keyword evidence="4" id="KW-0255">Endonuclease</keyword>
<proteinExistence type="inferred from homology"/>
<dbReference type="GO" id="GO:0016787">
    <property type="term" value="F:hydrolase activity"/>
    <property type="evidence" value="ECO:0007669"/>
    <property type="project" value="UniProtKB-KW"/>
</dbReference>